<dbReference type="InParanoid" id="A0A2P5BL11"/>
<feature type="chain" id="PRO_5015173153" description="Secreted protein" evidence="1">
    <location>
        <begin position="24"/>
        <end position="82"/>
    </location>
</feature>
<keyword evidence="3" id="KW-1185">Reference proteome</keyword>
<gene>
    <name evidence="2" type="ORF">TorRG33x02_317220</name>
</gene>
<evidence type="ECO:0000313" key="2">
    <source>
        <dbReference type="EMBL" id="PON49495.1"/>
    </source>
</evidence>
<feature type="signal peptide" evidence="1">
    <location>
        <begin position="1"/>
        <end position="23"/>
    </location>
</feature>
<proteinExistence type="predicted"/>
<comment type="caution">
    <text evidence="2">The sequence shown here is derived from an EMBL/GenBank/DDBJ whole genome shotgun (WGS) entry which is preliminary data.</text>
</comment>
<dbReference type="EMBL" id="JXTC01000500">
    <property type="protein sequence ID" value="PON49495.1"/>
    <property type="molecule type" value="Genomic_DNA"/>
</dbReference>
<organism evidence="2 3">
    <name type="scientific">Trema orientale</name>
    <name type="common">Charcoal tree</name>
    <name type="synonym">Celtis orientalis</name>
    <dbReference type="NCBI Taxonomy" id="63057"/>
    <lineage>
        <taxon>Eukaryota</taxon>
        <taxon>Viridiplantae</taxon>
        <taxon>Streptophyta</taxon>
        <taxon>Embryophyta</taxon>
        <taxon>Tracheophyta</taxon>
        <taxon>Spermatophyta</taxon>
        <taxon>Magnoliopsida</taxon>
        <taxon>eudicotyledons</taxon>
        <taxon>Gunneridae</taxon>
        <taxon>Pentapetalae</taxon>
        <taxon>rosids</taxon>
        <taxon>fabids</taxon>
        <taxon>Rosales</taxon>
        <taxon>Cannabaceae</taxon>
        <taxon>Trema</taxon>
    </lineage>
</organism>
<accession>A0A2P5BL11</accession>
<evidence type="ECO:0008006" key="4">
    <source>
        <dbReference type="Google" id="ProtNLM"/>
    </source>
</evidence>
<protein>
    <recommendedName>
        <fullName evidence="4">Secreted protein</fullName>
    </recommendedName>
</protein>
<sequence length="82" mass="9310">MRGIRAPLARSIVFLLTSISTRGCVPPLFTRSLAFKASDLHFHFQTPRKLAQQKIKLEQAQFRLASPLSLSVHTPNQLKQIR</sequence>
<dbReference type="AlphaFoldDB" id="A0A2P5BL11"/>
<evidence type="ECO:0000313" key="3">
    <source>
        <dbReference type="Proteomes" id="UP000237000"/>
    </source>
</evidence>
<name>A0A2P5BL11_TREOI</name>
<evidence type="ECO:0000256" key="1">
    <source>
        <dbReference type="SAM" id="SignalP"/>
    </source>
</evidence>
<reference evidence="3" key="1">
    <citation type="submission" date="2016-06" db="EMBL/GenBank/DDBJ databases">
        <title>Parallel loss of symbiosis genes in relatives of nitrogen-fixing non-legume Parasponia.</title>
        <authorList>
            <person name="Van Velzen R."/>
            <person name="Holmer R."/>
            <person name="Bu F."/>
            <person name="Rutten L."/>
            <person name="Van Zeijl A."/>
            <person name="Liu W."/>
            <person name="Santuari L."/>
            <person name="Cao Q."/>
            <person name="Sharma T."/>
            <person name="Shen D."/>
            <person name="Roswanjaya Y."/>
            <person name="Wardhani T."/>
            <person name="Kalhor M.S."/>
            <person name="Jansen J."/>
            <person name="Van den Hoogen J."/>
            <person name="Gungor B."/>
            <person name="Hartog M."/>
            <person name="Hontelez J."/>
            <person name="Verver J."/>
            <person name="Yang W.-C."/>
            <person name="Schijlen E."/>
            <person name="Repin R."/>
            <person name="Schilthuizen M."/>
            <person name="Schranz E."/>
            <person name="Heidstra R."/>
            <person name="Miyata K."/>
            <person name="Fedorova E."/>
            <person name="Kohlen W."/>
            <person name="Bisseling T."/>
            <person name="Smit S."/>
            <person name="Geurts R."/>
        </authorList>
    </citation>
    <scope>NUCLEOTIDE SEQUENCE [LARGE SCALE GENOMIC DNA]</scope>
    <source>
        <strain evidence="3">cv. RG33-2</strain>
    </source>
</reference>
<keyword evidence="1" id="KW-0732">Signal</keyword>
<dbReference type="Proteomes" id="UP000237000">
    <property type="component" value="Unassembled WGS sequence"/>
</dbReference>